<evidence type="ECO:0000256" key="2">
    <source>
        <dbReference type="SAM" id="SignalP"/>
    </source>
</evidence>
<keyword evidence="2" id="KW-0732">Signal</keyword>
<reference evidence="3" key="1">
    <citation type="submission" date="2022-10" db="EMBL/GenBank/DDBJ databases">
        <title>Tapping the CABI collections for fungal endophytes: first genome assemblies for Collariella, Neodidymelliopsis, Ascochyta clinopodiicola, Didymella pomorum, Didymosphaeria variabile, Neocosmospora piperis and Neocucurbitaria cava.</title>
        <authorList>
            <person name="Hill R."/>
        </authorList>
    </citation>
    <scope>NUCLEOTIDE SEQUENCE</scope>
    <source>
        <strain evidence="3">IMI 355082</strain>
    </source>
</reference>
<name>A0A9W8YWS2_9PEZI</name>
<dbReference type="OrthoDB" id="4767416at2759"/>
<protein>
    <submittedName>
        <fullName evidence="3">Uncharacterized protein</fullName>
    </submittedName>
</protein>
<dbReference type="EMBL" id="JAPEVB010000002">
    <property type="protein sequence ID" value="KAJ4393293.1"/>
    <property type="molecule type" value="Genomic_DNA"/>
</dbReference>
<accession>A0A9W8YWS2</accession>
<feature type="region of interest" description="Disordered" evidence="1">
    <location>
        <begin position="133"/>
        <end position="168"/>
    </location>
</feature>
<dbReference type="AlphaFoldDB" id="A0A9W8YWS2"/>
<comment type="caution">
    <text evidence="3">The sequence shown here is derived from an EMBL/GenBank/DDBJ whole genome shotgun (WGS) entry which is preliminary data.</text>
</comment>
<organism evidence="3 4">
    <name type="scientific">Gnomoniopsis smithogilvyi</name>
    <dbReference type="NCBI Taxonomy" id="1191159"/>
    <lineage>
        <taxon>Eukaryota</taxon>
        <taxon>Fungi</taxon>
        <taxon>Dikarya</taxon>
        <taxon>Ascomycota</taxon>
        <taxon>Pezizomycotina</taxon>
        <taxon>Sordariomycetes</taxon>
        <taxon>Sordariomycetidae</taxon>
        <taxon>Diaporthales</taxon>
        <taxon>Gnomoniaceae</taxon>
        <taxon>Gnomoniopsis</taxon>
    </lineage>
</organism>
<feature type="region of interest" description="Disordered" evidence="1">
    <location>
        <begin position="189"/>
        <end position="257"/>
    </location>
</feature>
<evidence type="ECO:0000313" key="4">
    <source>
        <dbReference type="Proteomes" id="UP001140453"/>
    </source>
</evidence>
<gene>
    <name evidence="3" type="ORF">N0V93_002501</name>
</gene>
<feature type="signal peptide" evidence="2">
    <location>
        <begin position="1"/>
        <end position="21"/>
    </location>
</feature>
<dbReference type="Proteomes" id="UP001140453">
    <property type="component" value="Unassembled WGS sequence"/>
</dbReference>
<evidence type="ECO:0000256" key="1">
    <source>
        <dbReference type="SAM" id="MobiDB-lite"/>
    </source>
</evidence>
<proteinExistence type="predicted"/>
<keyword evidence="4" id="KW-1185">Reference proteome</keyword>
<sequence length="286" mass="26888">MSRARSCLVALSMAMAVNGLAAPEITARAVIAQRGSDCPYVSVSHQDSSTSIQGCCVGGSDEGQQPFLSVCDGWPICNGPTTTTWTATPISCAAMIAFTDANYDAELSSAEQAFKTDSTDFCYTVGGADNCSGGSAAKATTTSDASSAEESGNGSDGATGSDAAATGGDAAATGGDAGATGGTAIGSAGSAGSAVNSGNAASNTGTSSSGSSGNSTSSNSGSSGSSSSSSGTTGSGSSSSGSSSSSTSSTTTTTSGTSGANVLGLGWGAWALGLAGVGPVAMAMVL</sequence>
<evidence type="ECO:0000313" key="3">
    <source>
        <dbReference type="EMBL" id="KAJ4393293.1"/>
    </source>
</evidence>
<feature type="chain" id="PRO_5040753452" evidence="2">
    <location>
        <begin position="22"/>
        <end position="286"/>
    </location>
</feature>